<protein>
    <submittedName>
        <fullName evidence="4">Beta-ketoacyl-ACP reductase</fullName>
    </submittedName>
</protein>
<dbReference type="SUPFAM" id="SSF51735">
    <property type="entry name" value="NAD(P)-binding Rossmann-fold domains"/>
    <property type="match status" value="1"/>
</dbReference>
<dbReference type="GO" id="GO:0042619">
    <property type="term" value="P:poly-hydroxybutyrate biosynthetic process"/>
    <property type="evidence" value="ECO:0007669"/>
    <property type="project" value="InterPro"/>
</dbReference>
<dbReference type="InterPro" id="IPR011283">
    <property type="entry name" value="Acetoacetyl-CoA_reductase"/>
</dbReference>
<dbReference type="InterPro" id="IPR036291">
    <property type="entry name" value="NAD(P)-bd_dom_sf"/>
</dbReference>
<evidence type="ECO:0000313" key="4">
    <source>
        <dbReference type="EMBL" id="GLL14766.1"/>
    </source>
</evidence>
<comment type="caution">
    <text evidence="4">The sequence shown here is derived from an EMBL/GenBank/DDBJ whole genome shotgun (WGS) entry which is preliminary data.</text>
</comment>
<evidence type="ECO:0000256" key="1">
    <source>
        <dbReference type="ARBA" id="ARBA00006484"/>
    </source>
</evidence>
<evidence type="ECO:0000313" key="5">
    <source>
        <dbReference type="Proteomes" id="UP001143463"/>
    </source>
</evidence>
<evidence type="ECO:0000259" key="3">
    <source>
        <dbReference type="SMART" id="SM00822"/>
    </source>
</evidence>
<dbReference type="InterPro" id="IPR020904">
    <property type="entry name" value="Sc_DH/Rdtase_CS"/>
</dbReference>
<dbReference type="InterPro" id="IPR057326">
    <property type="entry name" value="KR_dom"/>
</dbReference>
<dbReference type="AlphaFoldDB" id="A0A9W6LBA7"/>
<reference evidence="4" key="2">
    <citation type="submission" date="2023-01" db="EMBL/GenBank/DDBJ databases">
        <authorList>
            <person name="Sun Q."/>
            <person name="Evtushenko L."/>
        </authorList>
    </citation>
    <scope>NUCLEOTIDE SEQUENCE</scope>
    <source>
        <strain evidence="4">VKM Ac-1069</strain>
    </source>
</reference>
<dbReference type="PANTHER" id="PTHR42879:SF2">
    <property type="entry name" value="3-OXOACYL-[ACYL-CARRIER-PROTEIN] REDUCTASE FABG"/>
    <property type="match status" value="1"/>
</dbReference>
<dbReference type="PANTHER" id="PTHR42879">
    <property type="entry name" value="3-OXOACYL-(ACYL-CARRIER-PROTEIN) REDUCTASE"/>
    <property type="match status" value="1"/>
</dbReference>
<gene>
    <name evidence="4" type="ORF">GCM10017577_59140</name>
</gene>
<dbReference type="RefSeq" id="WP_037049203.1">
    <property type="nucleotide sequence ID" value="NZ_BAAAUZ010000005.1"/>
</dbReference>
<dbReference type="GO" id="GO:0032787">
    <property type="term" value="P:monocarboxylic acid metabolic process"/>
    <property type="evidence" value="ECO:0007669"/>
    <property type="project" value="UniProtKB-ARBA"/>
</dbReference>
<accession>A0A9W6LBA7</accession>
<dbReference type="InterPro" id="IPR002347">
    <property type="entry name" value="SDR_fam"/>
</dbReference>
<proteinExistence type="inferred from homology"/>
<dbReference type="PRINTS" id="PR00081">
    <property type="entry name" value="GDHRDH"/>
</dbReference>
<dbReference type="EMBL" id="BSFQ01000036">
    <property type="protein sequence ID" value="GLL14766.1"/>
    <property type="molecule type" value="Genomic_DNA"/>
</dbReference>
<evidence type="ECO:0000256" key="2">
    <source>
        <dbReference type="ARBA" id="ARBA00023002"/>
    </source>
</evidence>
<dbReference type="NCBIfam" id="NF009466">
    <property type="entry name" value="PRK12826.1-2"/>
    <property type="match status" value="1"/>
</dbReference>
<sequence>MTSAAPAPLATDTHPEPRVALVTGGARGIGAAITTALARSGVHVAAGYSSNSKAANDLAEKLRAEGCSVSVHQGNVGSPEDCQRYADEVLAAHGKIDYLVNNAGITVDKTVRRMTVEDWHAVLRINLSGAFYMTKAVLDHMSGNGFGRIVNISSVIGESGAVGQANYAASKSGLFGFSKSLAQEVARKGITVNCVAPGYIETEMVAAVPEKVLEKLLANVPVGRLGQAHEIARAVQFLLDDDAGYITGSVVAVNGGLDM</sequence>
<feature type="domain" description="Ketoreductase" evidence="3">
    <location>
        <begin position="18"/>
        <end position="203"/>
    </location>
</feature>
<dbReference type="SMART" id="SM00822">
    <property type="entry name" value="PKS_KR"/>
    <property type="match status" value="1"/>
</dbReference>
<dbReference type="Pfam" id="PF13561">
    <property type="entry name" value="adh_short_C2"/>
    <property type="match status" value="1"/>
</dbReference>
<dbReference type="Gene3D" id="3.40.50.720">
    <property type="entry name" value="NAD(P)-binding Rossmann-like Domain"/>
    <property type="match status" value="1"/>
</dbReference>
<dbReference type="NCBIfam" id="NF009464">
    <property type="entry name" value="PRK12824.1"/>
    <property type="match status" value="1"/>
</dbReference>
<comment type="similarity">
    <text evidence="1">Belongs to the short-chain dehydrogenases/reductases (SDR) family.</text>
</comment>
<dbReference type="CDD" id="cd05333">
    <property type="entry name" value="BKR_SDR_c"/>
    <property type="match status" value="1"/>
</dbReference>
<dbReference type="GO" id="GO:0018454">
    <property type="term" value="F:acetoacetyl-CoA reductase activity"/>
    <property type="evidence" value="ECO:0007669"/>
    <property type="project" value="InterPro"/>
</dbReference>
<dbReference type="PRINTS" id="PR00080">
    <property type="entry name" value="SDRFAMILY"/>
</dbReference>
<organism evidence="4 5">
    <name type="scientific">Pseudonocardia halophobica</name>
    <dbReference type="NCBI Taxonomy" id="29401"/>
    <lineage>
        <taxon>Bacteria</taxon>
        <taxon>Bacillati</taxon>
        <taxon>Actinomycetota</taxon>
        <taxon>Actinomycetes</taxon>
        <taxon>Pseudonocardiales</taxon>
        <taxon>Pseudonocardiaceae</taxon>
        <taxon>Pseudonocardia</taxon>
    </lineage>
</organism>
<keyword evidence="5" id="KW-1185">Reference proteome</keyword>
<dbReference type="InterPro" id="IPR050259">
    <property type="entry name" value="SDR"/>
</dbReference>
<dbReference type="GO" id="GO:0005737">
    <property type="term" value="C:cytoplasm"/>
    <property type="evidence" value="ECO:0007669"/>
    <property type="project" value="InterPro"/>
</dbReference>
<dbReference type="PROSITE" id="PS00061">
    <property type="entry name" value="ADH_SHORT"/>
    <property type="match status" value="1"/>
</dbReference>
<dbReference type="Proteomes" id="UP001143463">
    <property type="component" value="Unassembled WGS sequence"/>
</dbReference>
<keyword evidence="2" id="KW-0560">Oxidoreductase</keyword>
<dbReference type="FunFam" id="3.40.50.720:FF:000173">
    <property type="entry name" value="3-oxoacyl-[acyl-carrier protein] reductase"/>
    <property type="match status" value="1"/>
</dbReference>
<dbReference type="NCBIfam" id="TIGR01829">
    <property type="entry name" value="AcAcCoA_reduct"/>
    <property type="match status" value="1"/>
</dbReference>
<reference evidence="4" key="1">
    <citation type="journal article" date="2014" name="Int. J. Syst. Evol. Microbiol.">
        <title>Complete genome sequence of Corynebacterium casei LMG S-19264T (=DSM 44701T), isolated from a smear-ripened cheese.</title>
        <authorList>
            <consortium name="US DOE Joint Genome Institute (JGI-PGF)"/>
            <person name="Walter F."/>
            <person name="Albersmeier A."/>
            <person name="Kalinowski J."/>
            <person name="Ruckert C."/>
        </authorList>
    </citation>
    <scope>NUCLEOTIDE SEQUENCE</scope>
    <source>
        <strain evidence="4">VKM Ac-1069</strain>
    </source>
</reference>
<name>A0A9W6LBA7_9PSEU</name>